<gene>
    <name evidence="1" type="ORF">AMTR_s00096p00155360</name>
</gene>
<organism evidence="1 2">
    <name type="scientific">Amborella trichopoda</name>
    <dbReference type="NCBI Taxonomy" id="13333"/>
    <lineage>
        <taxon>Eukaryota</taxon>
        <taxon>Viridiplantae</taxon>
        <taxon>Streptophyta</taxon>
        <taxon>Embryophyta</taxon>
        <taxon>Tracheophyta</taxon>
        <taxon>Spermatophyta</taxon>
        <taxon>Magnoliopsida</taxon>
        <taxon>Amborellales</taxon>
        <taxon>Amborellaceae</taxon>
        <taxon>Amborella</taxon>
    </lineage>
</organism>
<dbReference type="Gramene" id="ERN02432">
    <property type="protein sequence ID" value="ERN02432"/>
    <property type="gene ID" value="AMTR_s00096p00155360"/>
</dbReference>
<accession>W1NXT7</accession>
<dbReference type="HOGENOM" id="CLU_1327952_0_0_1"/>
<reference evidence="2" key="1">
    <citation type="journal article" date="2013" name="Science">
        <title>The Amborella genome and the evolution of flowering plants.</title>
        <authorList>
            <consortium name="Amborella Genome Project"/>
        </authorList>
    </citation>
    <scope>NUCLEOTIDE SEQUENCE [LARGE SCALE GENOMIC DNA]</scope>
</reference>
<evidence type="ECO:0000313" key="2">
    <source>
        <dbReference type="Proteomes" id="UP000017836"/>
    </source>
</evidence>
<proteinExistence type="predicted"/>
<sequence length="207" mass="23030">MAATFLTLKLSANTNPIQNFSLLSIPKCQNSSNFLCYSVNRLVRPRSLSLWCSIKATSFHIPSQITSLFSDATGKRTPDTSTSAERRIGGHAIMVLCLAVSLGLTRVGICRPAFAETPRIGHIELTLKQCPALRSLCMDYLYFGYIPLQNFYAAKDVCLDPNGLGSLEEEFRSMLKEIGKEETTGTFKLQVRTSLVFMRFIVFELGN</sequence>
<dbReference type="EMBL" id="KI394634">
    <property type="protein sequence ID" value="ERN02432.1"/>
    <property type="molecule type" value="Genomic_DNA"/>
</dbReference>
<protein>
    <submittedName>
        <fullName evidence="1">Uncharacterized protein</fullName>
    </submittedName>
</protein>
<dbReference type="Proteomes" id="UP000017836">
    <property type="component" value="Unassembled WGS sequence"/>
</dbReference>
<evidence type="ECO:0000313" key="1">
    <source>
        <dbReference type="EMBL" id="ERN02432.1"/>
    </source>
</evidence>
<name>W1NXT7_AMBTC</name>
<dbReference type="AlphaFoldDB" id="W1NXT7"/>
<keyword evidence="2" id="KW-1185">Reference proteome</keyword>